<evidence type="ECO:0000313" key="6">
    <source>
        <dbReference type="EMBL" id="PIZ14348.1"/>
    </source>
</evidence>
<dbReference type="Gene3D" id="1.20.120.1630">
    <property type="match status" value="1"/>
</dbReference>
<evidence type="ECO:0000256" key="2">
    <source>
        <dbReference type="ARBA" id="ARBA00022692"/>
    </source>
</evidence>
<evidence type="ECO:0000313" key="7">
    <source>
        <dbReference type="Proteomes" id="UP000229307"/>
    </source>
</evidence>
<name>A0A2M7S4W6_9BACT</name>
<dbReference type="GO" id="GO:0012505">
    <property type="term" value="C:endomembrane system"/>
    <property type="evidence" value="ECO:0007669"/>
    <property type="project" value="UniProtKB-SubCell"/>
</dbReference>
<comment type="caution">
    <text evidence="6">The sequence shown here is derived from an EMBL/GenBank/DDBJ whole genome shotgun (WGS) entry which is preliminary data.</text>
</comment>
<dbReference type="Proteomes" id="UP000229307">
    <property type="component" value="Unassembled WGS sequence"/>
</dbReference>
<feature type="transmembrane region" description="Helical" evidence="5">
    <location>
        <begin position="127"/>
        <end position="160"/>
    </location>
</feature>
<feature type="transmembrane region" description="Helical" evidence="5">
    <location>
        <begin position="206"/>
        <end position="224"/>
    </location>
</feature>
<dbReference type="AlphaFoldDB" id="A0A2M7S4W6"/>
<dbReference type="EMBL" id="PFMR01000361">
    <property type="protein sequence ID" value="PIZ14348.1"/>
    <property type="molecule type" value="Genomic_DNA"/>
</dbReference>
<evidence type="ECO:0000256" key="1">
    <source>
        <dbReference type="ARBA" id="ARBA00004127"/>
    </source>
</evidence>
<accession>A0A2M7S4W6</accession>
<sequence length="426" mass="48801">MSTNKTKVTEWLKSVSAYGGIAFFVIIALEVMIMISPFAFFFYSVFNPVFKWLNQYAITGWLTTFFLPHMILPPTLFLRTIRILGSVFFIIGAVTFFFCAFQVYFNKIFKRGAVVRGLYTYIRHPQYVALGIWGIGMAILWPRFFVLASLSLMFILYYFLAKNEERRMLGQYGETYAEYMNKTGMFFPGSIEKFLGKTMPATDIKYFLIPLVFIFLTLGTGFILRTVTLHQIPFENRNNVTLISILPEDNSHAVKVLNDISISEDKEGIGFLNSKKDYLCYLMPADYVMQGMIANTGSDFHLFKQSHTLSMITEWVLHPFGHLRASPALHMAKMHNVDPVFARRHHCPIGINKENLDCKVCSYRRVIFVQVDNNRGKHISGKGLLSFNTTREPVGFIDINVETGEIVSMKEVEKSTAWKDVPTPAI</sequence>
<dbReference type="Pfam" id="PF04191">
    <property type="entry name" value="PEMT"/>
    <property type="match status" value="1"/>
</dbReference>
<keyword evidence="4 5" id="KW-0472">Membrane</keyword>
<gene>
    <name evidence="6" type="ORF">COY52_12890</name>
</gene>
<proteinExistence type="predicted"/>
<keyword evidence="3 5" id="KW-1133">Transmembrane helix</keyword>
<organism evidence="6 7">
    <name type="scientific">Candidatus Desantisbacteria bacterium CG_4_10_14_0_8_um_filter_48_22</name>
    <dbReference type="NCBI Taxonomy" id="1974543"/>
    <lineage>
        <taxon>Bacteria</taxon>
        <taxon>Candidatus Desantisiibacteriota</taxon>
    </lineage>
</organism>
<evidence type="ECO:0000256" key="4">
    <source>
        <dbReference type="ARBA" id="ARBA00023136"/>
    </source>
</evidence>
<dbReference type="InterPro" id="IPR007318">
    <property type="entry name" value="Phopholipid_MeTrfase"/>
</dbReference>
<evidence type="ECO:0008006" key="8">
    <source>
        <dbReference type="Google" id="ProtNLM"/>
    </source>
</evidence>
<feature type="transmembrane region" description="Helical" evidence="5">
    <location>
        <begin position="52"/>
        <end position="71"/>
    </location>
</feature>
<feature type="transmembrane region" description="Helical" evidence="5">
    <location>
        <begin position="21"/>
        <end position="46"/>
    </location>
</feature>
<keyword evidence="2 5" id="KW-0812">Transmembrane</keyword>
<protein>
    <recommendedName>
        <fullName evidence="8">Isoprenylcysteine carboxylmethyltransferase family protein</fullName>
    </recommendedName>
</protein>
<feature type="transmembrane region" description="Helical" evidence="5">
    <location>
        <begin position="83"/>
        <end position="105"/>
    </location>
</feature>
<comment type="subcellular location">
    <subcellularLocation>
        <location evidence="1">Endomembrane system</location>
        <topology evidence="1">Multi-pass membrane protein</topology>
    </subcellularLocation>
</comment>
<reference evidence="7" key="1">
    <citation type="submission" date="2017-09" db="EMBL/GenBank/DDBJ databases">
        <title>Depth-based differentiation of microbial function through sediment-hosted aquifers and enrichment of novel symbionts in the deep terrestrial subsurface.</title>
        <authorList>
            <person name="Probst A.J."/>
            <person name="Ladd B."/>
            <person name="Jarett J.K."/>
            <person name="Geller-Mcgrath D.E."/>
            <person name="Sieber C.M.K."/>
            <person name="Emerson J.B."/>
            <person name="Anantharaman K."/>
            <person name="Thomas B.C."/>
            <person name="Malmstrom R."/>
            <person name="Stieglmeier M."/>
            <person name="Klingl A."/>
            <person name="Woyke T."/>
            <person name="Ryan C.M."/>
            <person name="Banfield J.F."/>
        </authorList>
    </citation>
    <scope>NUCLEOTIDE SEQUENCE [LARGE SCALE GENOMIC DNA]</scope>
</reference>
<evidence type="ECO:0000256" key="3">
    <source>
        <dbReference type="ARBA" id="ARBA00022989"/>
    </source>
</evidence>
<evidence type="ECO:0000256" key="5">
    <source>
        <dbReference type="SAM" id="Phobius"/>
    </source>
</evidence>